<dbReference type="EMBL" id="JACHHV010000007">
    <property type="protein sequence ID" value="MBB5887726.1"/>
    <property type="molecule type" value="Genomic_DNA"/>
</dbReference>
<proteinExistence type="predicted"/>
<dbReference type="RefSeq" id="WP_183539170.1">
    <property type="nucleotide sequence ID" value="NZ_JACHHV010000007.1"/>
</dbReference>
<gene>
    <name evidence="3" type="ORF">HNQ37_000600</name>
</gene>
<organism evidence="3 4">
    <name type="scientific">Lactovum miscens</name>
    <dbReference type="NCBI Taxonomy" id="190387"/>
    <lineage>
        <taxon>Bacteria</taxon>
        <taxon>Bacillati</taxon>
        <taxon>Bacillota</taxon>
        <taxon>Bacilli</taxon>
        <taxon>Lactobacillales</taxon>
        <taxon>Streptococcaceae</taxon>
        <taxon>Lactovum</taxon>
    </lineage>
</organism>
<evidence type="ECO:0000313" key="3">
    <source>
        <dbReference type="EMBL" id="MBB5887726.1"/>
    </source>
</evidence>
<comment type="caution">
    <text evidence="3">The sequence shown here is derived from an EMBL/GenBank/DDBJ whole genome shotgun (WGS) entry which is preliminary data.</text>
</comment>
<protein>
    <recommendedName>
        <fullName evidence="5">Lin1244/Lin1753-like N-terminal domain-containing protein</fullName>
    </recommendedName>
</protein>
<dbReference type="Pfam" id="PF14297">
    <property type="entry name" value="Lin1244_N"/>
    <property type="match status" value="1"/>
</dbReference>
<keyword evidence="4" id="KW-1185">Reference proteome</keyword>
<evidence type="ECO:0008006" key="5">
    <source>
        <dbReference type="Google" id="ProtNLM"/>
    </source>
</evidence>
<dbReference type="PANTHER" id="PTHR39196:SF1">
    <property type="entry name" value="PRIMOSOME, DNAD SUBUNIT"/>
    <property type="match status" value="1"/>
</dbReference>
<evidence type="ECO:0000259" key="2">
    <source>
        <dbReference type="Pfam" id="PF14297"/>
    </source>
</evidence>
<accession>A0A841C1D8</accession>
<dbReference type="InterPro" id="IPR025400">
    <property type="entry name" value="Lin1244/Lin1753-like_N"/>
</dbReference>
<dbReference type="Pfam" id="PF06926">
    <property type="entry name" value="Rep_Org_C"/>
    <property type="match status" value="1"/>
</dbReference>
<feature type="domain" description="Putative replisome organiser C-terminal" evidence="1">
    <location>
        <begin position="172"/>
        <end position="264"/>
    </location>
</feature>
<name>A0A841C1D8_9LACT</name>
<reference evidence="3 4" key="1">
    <citation type="submission" date="2020-08" db="EMBL/GenBank/DDBJ databases">
        <title>Genomic Encyclopedia of Type Strains, Phase IV (KMG-IV): sequencing the most valuable type-strain genomes for metagenomic binning, comparative biology and taxonomic classification.</title>
        <authorList>
            <person name="Goeker M."/>
        </authorList>
    </citation>
    <scope>NUCLEOTIDE SEQUENCE [LARGE SCALE GENOMIC DNA]</scope>
    <source>
        <strain evidence="3 4">DSM 14925</strain>
    </source>
</reference>
<dbReference type="PANTHER" id="PTHR39196">
    <property type="entry name" value="PRIMOSOME, DNAD SUBUNIT"/>
    <property type="match status" value="1"/>
</dbReference>
<dbReference type="Proteomes" id="UP000562464">
    <property type="component" value="Unassembled WGS sequence"/>
</dbReference>
<feature type="domain" description="Lin1244/Lin1753-like N-terminal" evidence="2">
    <location>
        <begin position="11"/>
        <end position="104"/>
    </location>
</feature>
<evidence type="ECO:0000313" key="4">
    <source>
        <dbReference type="Proteomes" id="UP000562464"/>
    </source>
</evidence>
<evidence type="ECO:0000259" key="1">
    <source>
        <dbReference type="Pfam" id="PF06926"/>
    </source>
</evidence>
<dbReference type="AlphaFoldDB" id="A0A841C1D8"/>
<sequence length="307" mass="35464">MVRPEKIGLDYFPLDVDIFDDEKIEAIAGEFGSKGEIVVVKLLCAIYKKGYFVQWSDLTQAQLLKRLPDITDELLKKIVNRLVKWEFFDKDLFDSENVLTSLHIQANFFEATKRRKTPRPTQYIINVNNNSVNVNNNHATTGVNVNISTQSKVKKSKVNKSKEKEEEPLKTNSLFSNYFDLFTSLSKKNLSKRAMATQEFLKLPSFDQNFAVTGARNYLTWYLKSNPDDVDGTYSINAYQFIKEMEFKNYQTIPEIKKKKTGYDSAREKVIPVPEWSNPDYAEEATDEEVAEFKRQLEALGDKNESK</sequence>
<dbReference type="InterPro" id="IPR009696">
    <property type="entry name" value="Rep_Org_C"/>
</dbReference>